<dbReference type="EMBL" id="CP124543">
    <property type="protein sequence ID" value="WGV24162.1"/>
    <property type="molecule type" value="Genomic_DNA"/>
</dbReference>
<dbReference type="InterPro" id="IPR036291">
    <property type="entry name" value="NAD(P)-bd_dom_sf"/>
</dbReference>
<dbReference type="SUPFAM" id="SSF51735">
    <property type="entry name" value="NAD(P)-binding Rossmann-fold domains"/>
    <property type="match status" value="1"/>
</dbReference>
<keyword evidence="2 3" id="KW-0560">Oxidoreductase</keyword>
<reference evidence="3 4" key="1">
    <citation type="journal article" date="2023" name="Limnol Oceanogr Lett">
        <title>Environmental adaptations by the intertidal Antarctic cyanobacterium Halotia branconii CENA392 as revealed using long-read genome sequencing.</title>
        <authorList>
            <person name="Dextro R.B."/>
            <person name="Delbaje E."/>
            <person name="Freitas P.N.N."/>
            <person name="Geraldes V."/>
            <person name="Pinto E."/>
            <person name="Long P.F."/>
            <person name="Fiore M.F."/>
        </authorList>
    </citation>
    <scope>NUCLEOTIDE SEQUENCE [LARGE SCALE GENOMIC DNA]</scope>
    <source>
        <strain evidence="3 4">CENA392</strain>
    </source>
</reference>
<dbReference type="PRINTS" id="PR00081">
    <property type="entry name" value="GDHRDH"/>
</dbReference>
<protein>
    <submittedName>
        <fullName evidence="3">3-oxoacyl-ACP reductase family protein</fullName>
        <ecNumber evidence="3">1.1.1.-</ecNumber>
    </submittedName>
</protein>
<dbReference type="RefSeq" id="WP_281481493.1">
    <property type="nucleotide sequence ID" value="NZ_CP124543.1"/>
</dbReference>
<gene>
    <name evidence="3" type="ORF">QI031_20470</name>
</gene>
<evidence type="ECO:0000313" key="3">
    <source>
        <dbReference type="EMBL" id="WGV24162.1"/>
    </source>
</evidence>
<proteinExistence type="inferred from homology"/>
<evidence type="ECO:0000256" key="2">
    <source>
        <dbReference type="ARBA" id="ARBA00023002"/>
    </source>
</evidence>
<name>A0AAJ6P815_9CYAN</name>
<dbReference type="FunFam" id="3.40.50.720:FF:000084">
    <property type="entry name" value="Short-chain dehydrogenase reductase"/>
    <property type="match status" value="1"/>
</dbReference>
<evidence type="ECO:0000313" key="4">
    <source>
        <dbReference type="Proteomes" id="UP001223520"/>
    </source>
</evidence>
<dbReference type="PANTHER" id="PTHR43639:SF1">
    <property type="entry name" value="SHORT-CHAIN DEHYDROGENASE_REDUCTASE FAMILY PROTEIN"/>
    <property type="match status" value="1"/>
</dbReference>
<comment type="similarity">
    <text evidence="1">Belongs to the short-chain dehydrogenases/reductases (SDR) family.</text>
</comment>
<dbReference type="EC" id="1.1.1.-" evidence="3"/>
<dbReference type="Gene3D" id="3.40.50.720">
    <property type="entry name" value="NAD(P)-binding Rossmann-like Domain"/>
    <property type="match status" value="1"/>
</dbReference>
<dbReference type="PANTHER" id="PTHR43639">
    <property type="entry name" value="OXIDOREDUCTASE, SHORT-CHAIN DEHYDROGENASE/REDUCTASE FAMILY (AFU_ORTHOLOGUE AFUA_5G02870)"/>
    <property type="match status" value="1"/>
</dbReference>
<dbReference type="Pfam" id="PF13561">
    <property type="entry name" value="adh_short_C2"/>
    <property type="match status" value="1"/>
</dbReference>
<evidence type="ECO:0000256" key="1">
    <source>
        <dbReference type="ARBA" id="ARBA00006484"/>
    </source>
</evidence>
<sequence>MNQPLSNKVALVTGGSRGIGAAICQKLAAHGAHVVVNYASSADAANHLVEQIQADGGKAIAIKADMSDPAQVINLFDEAEKGLGKVSILVNNAGAAIPGSLAEITDEAFDKQMNLNVRGVFVASREAARRMESGGRIINIGSSLGEAVPMPGLSIYCATKFTIAGLTRGWARDLGPQNITVNCVEPGPIDTDANPADSPQADYQKSVTALGRYGKPEEVAALVAFVASPEASNITGATLRVDGGWGA</sequence>
<dbReference type="KEGG" id="hbq:QI031_20470"/>
<accession>A0AAJ6P815</accession>
<dbReference type="AlphaFoldDB" id="A0AAJ6P815"/>
<dbReference type="InterPro" id="IPR002347">
    <property type="entry name" value="SDR_fam"/>
</dbReference>
<keyword evidence="4" id="KW-1185">Reference proteome</keyword>
<dbReference type="GO" id="GO:0016491">
    <property type="term" value="F:oxidoreductase activity"/>
    <property type="evidence" value="ECO:0007669"/>
    <property type="project" value="UniProtKB-KW"/>
</dbReference>
<organism evidence="3 4">
    <name type="scientific">Halotia branconii CENA392</name>
    <dbReference type="NCBI Taxonomy" id="1539056"/>
    <lineage>
        <taxon>Bacteria</taxon>
        <taxon>Bacillati</taxon>
        <taxon>Cyanobacteriota</taxon>
        <taxon>Cyanophyceae</taxon>
        <taxon>Nostocales</taxon>
        <taxon>Nodulariaceae</taxon>
        <taxon>Halotia</taxon>
    </lineage>
</organism>
<dbReference type="PRINTS" id="PR00080">
    <property type="entry name" value="SDRFAMILY"/>
</dbReference>
<dbReference type="Proteomes" id="UP001223520">
    <property type="component" value="Chromosome"/>
</dbReference>